<dbReference type="RefSeq" id="WP_128388500.1">
    <property type="nucleotide sequence ID" value="NZ_SBII01000002.1"/>
</dbReference>
<evidence type="ECO:0000313" key="2">
    <source>
        <dbReference type="Proteomes" id="UP000287527"/>
    </source>
</evidence>
<dbReference type="SUPFAM" id="SSF74653">
    <property type="entry name" value="TolA/TonB C-terminal domain"/>
    <property type="match status" value="1"/>
</dbReference>
<organism evidence="1 2">
    <name type="scientific">Flavobacterium cerinum</name>
    <dbReference type="NCBI Taxonomy" id="2502784"/>
    <lineage>
        <taxon>Bacteria</taxon>
        <taxon>Pseudomonadati</taxon>
        <taxon>Bacteroidota</taxon>
        <taxon>Flavobacteriia</taxon>
        <taxon>Flavobacteriales</taxon>
        <taxon>Flavobacteriaceae</taxon>
        <taxon>Flavobacterium</taxon>
    </lineage>
</organism>
<accession>A0A3S3U1V9</accession>
<keyword evidence="2" id="KW-1185">Reference proteome</keyword>
<dbReference type="Proteomes" id="UP000287527">
    <property type="component" value="Unassembled WGS sequence"/>
</dbReference>
<evidence type="ECO:0008006" key="3">
    <source>
        <dbReference type="Google" id="ProtNLM"/>
    </source>
</evidence>
<protein>
    <recommendedName>
        <fullName evidence="3">TonB C-terminal domain-containing protein</fullName>
    </recommendedName>
</protein>
<dbReference type="EMBL" id="SBII01000002">
    <property type="protein sequence ID" value="RWX02222.1"/>
    <property type="molecule type" value="Genomic_DNA"/>
</dbReference>
<comment type="caution">
    <text evidence="1">The sequence shown here is derived from an EMBL/GenBank/DDBJ whole genome shotgun (WGS) entry which is preliminary data.</text>
</comment>
<gene>
    <name evidence="1" type="ORF">EPI11_03120</name>
</gene>
<dbReference type="OrthoDB" id="1246706at2"/>
<sequence>MKFIIILFSLFFLNSCNQKTELEKFDKNGKPIVYSEEVYMKMWFKNRNPDVTVIDTFCINQKTKAVNDIKNGKLTYTLINGYGMYDYSDKEMTELLLKKSIVLNSVLKPCMGPRKGFNWYCYAELMNSEIEKKFGEKFIDSLRNIADKQFIEKNPGHVFSFHECDTTSRYSNAKSYEEYLTKPKDDFMNGLDYPGMNKVKKERVNTEVFFVIYRDGTIGNIKAKSDFSKAKNKIFAKYFESKALDFVKKSKWKPAKYRGINVNSEMYLNLYN</sequence>
<dbReference type="Gene3D" id="3.30.1150.10">
    <property type="match status" value="1"/>
</dbReference>
<evidence type="ECO:0000313" key="1">
    <source>
        <dbReference type="EMBL" id="RWX02222.1"/>
    </source>
</evidence>
<dbReference type="AlphaFoldDB" id="A0A3S3U1V9"/>
<proteinExistence type="predicted"/>
<reference evidence="1 2" key="1">
    <citation type="submission" date="2019-01" db="EMBL/GenBank/DDBJ databases">
        <title>Flavobacterium sp. nov.,isolated from freshwater.</title>
        <authorList>
            <person name="Zhang R."/>
            <person name="Du Z.-J."/>
        </authorList>
    </citation>
    <scope>NUCLEOTIDE SEQUENCE [LARGE SCALE GENOMIC DNA]</scope>
    <source>
        <strain evidence="1 2">1E403</strain>
    </source>
</reference>
<name>A0A3S3U1V9_9FLAO</name>